<proteinExistence type="predicted"/>
<keyword evidence="2" id="KW-1185">Reference proteome</keyword>
<protein>
    <submittedName>
        <fullName evidence="1">Uncharacterized protein</fullName>
    </submittedName>
</protein>
<evidence type="ECO:0000313" key="2">
    <source>
        <dbReference type="Proteomes" id="UP000031036"/>
    </source>
</evidence>
<comment type="caution">
    <text evidence="1">The sequence shown here is derived from an EMBL/GenBank/DDBJ whole genome shotgun (WGS) entry which is preliminary data.</text>
</comment>
<gene>
    <name evidence="1" type="ORF">Tcan_10241</name>
</gene>
<dbReference type="Proteomes" id="UP000031036">
    <property type="component" value="Unassembled WGS sequence"/>
</dbReference>
<sequence>MPVCSAVSIHVQEKILQQHLVGMAYSIDSDPERMGLIGFWMSYGICEMVKMKKRVSGNKNSMLNSPNRSAEALDTELRKLHKLDHQLRTVSNVNLRMEN</sequence>
<organism evidence="1 2">
    <name type="scientific">Toxocara canis</name>
    <name type="common">Canine roundworm</name>
    <dbReference type="NCBI Taxonomy" id="6265"/>
    <lineage>
        <taxon>Eukaryota</taxon>
        <taxon>Metazoa</taxon>
        <taxon>Ecdysozoa</taxon>
        <taxon>Nematoda</taxon>
        <taxon>Chromadorea</taxon>
        <taxon>Rhabditida</taxon>
        <taxon>Spirurina</taxon>
        <taxon>Ascaridomorpha</taxon>
        <taxon>Ascaridoidea</taxon>
        <taxon>Toxocaridae</taxon>
        <taxon>Toxocara</taxon>
    </lineage>
</organism>
<reference evidence="1 2" key="1">
    <citation type="submission" date="2014-11" db="EMBL/GenBank/DDBJ databases">
        <title>Genetic blueprint of the zoonotic pathogen Toxocara canis.</title>
        <authorList>
            <person name="Zhu X.-Q."/>
            <person name="Korhonen P.K."/>
            <person name="Cai H."/>
            <person name="Young N.D."/>
            <person name="Nejsum P."/>
            <person name="von Samson-Himmelstjerna G."/>
            <person name="Boag P.R."/>
            <person name="Tan P."/>
            <person name="Li Q."/>
            <person name="Min J."/>
            <person name="Yang Y."/>
            <person name="Wang X."/>
            <person name="Fang X."/>
            <person name="Hall R.S."/>
            <person name="Hofmann A."/>
            <person name="Sternberg P.W."/>
            <person name="Jex A.R."/>
            <person name="Gasser R.B."/>
        </authorList>
    </citation>
    <scope>NUCLEOTIDE SEQUENCE [LARGE SCALE GENOMIC DNA]</scope>
    <source>
        <strain evidence="1">PN_DK_2014</strain>
    </source>
</reference>
<accession>A0A0B2UMY1</accession>
<dbReference type="EMBL" id="JPKZ01022854">
    <property type="protein sequence ID" value="KHN70723.1"/>
    <property type="molecule type" value="Genomic_DNA"/>
</dbReference>
<dbReference type="AlphaFoldDB" id="A0A0B2UMY1"/>
<evidence type="ECO:0000313" key="1">
    <source>
        <dbReference type="EMBL" id="KHN70723.1"/>
    </source>
</evidence>
<name>A0A0B2UMY1_TOXCA</name>